<evidence type="ECO:0000313" key="5">
    <source>
        <dbReference type="Proteomes" id="UP000595064"/>
    </source>
</evidence>
<dbReference type="RefSeq" id="WP_016451644.1">
    <property type="nucleotide sequence ID" value="NZ_CP065748.1"/>
</dbReference>
<dbReference type="InterPro" id="IPR046025">
    <property type="entry name" value="DUF5983"/>
</dbReference>
<reference evidence="2 5" key="2">
    <citation type="submission" date="2020-12" db="EMBL/GenBank/DDBJ databases">
        <title>FDA dAtabase for Regulatory Grade micrObial Sequences (FDA-ARGOS): Supporting development and validation of Infectious Disease Dx tests.</title>
        <authorList>
            <person name="Sproer C."/>
            <person name="Gronow S."/>
            <person name="Severitt S."/>
            <person name="Schroder I."/>
            <person name="Tallon L."/>
            <person name="Sadzewicz L."/>
            <person name="Zhao X."/>
            <person name="Boylan J."/>
            <person name="Ott S."/>
            <person name="Bowen H."/>
            <person name="Vavikolanu K."/>
            <person name="Mehta A."/>
            <person name="Aluvathingal J."/>
            <person name="Nadendla S."/>
            <person name="Lowell S."/>
            <person name="Myers T."/>
            <person name="Yan Y."/>
            <person name="Sichtig H."/>
        </authorList>
    </citation>
    <scope>NUCLEOTIDE SEQUENCE [LARGE SCALE GENOMIC DNA]</scope>
    <source>
        <strain evidence="2 5">FDAARGOS_890</strain>
    </source>
</reference>
<keyword evidence="5" id="KW-1185">Reference proteome</keyword>
<dbReference type="Pfam" id="PF19419">
    <property type="entry name" value="DUF5983"/>
    <property type="match status" value="1"/>
</dbReference>
<name>A0A1H3JDB2_9BURK</name>
<dbReference type="Proteomes" id="UP000595064">
    <property type="component" value="Chromosome"/>
</dbReference>
<sequence>MSYSNNNPFVRGYDGLSVQRLLAISYDDDCPLTYLPLHPSQSNLPDSQVERRACIFSDDFVLITEDQVVPNELQAQCRSHGLARNVVYAVMAEEDGKPLHVGDTYSEEAAREVVRRLRYETGYYSRCWEISSAHLDADAHRFLAELADIATPTLFLFVAFRIPYGPAIGLKLIATPWTDENLRAVEGITAKRLMQEHRKKGMPESLMHVLHLAALADVRMLVFDADAQVLDGLPIYDD</sequence>
<accession>A0A1H3JDB2</accession>
<evidence type="ECO:0000313" key="4">
    <source>
        <dbReference type="Proteomes" id="UP000183417"/>
    </source>
</evidence>
<protein>
    <submittedName>
        <fullName evidence="2">ABC transporter substrate-binding protein</fullName>
    </submittedName>
</protein>
<proteinExistence type="predicted"/>
<organism evidence="3 4">
    <name type="scientific">Delftia lacustris</name>
    <dbReference type="NCBI Taxonomy" id="558537"/>
    <lineage>
        <taxon>Bacteria</taxon>
        <taxon>Pseudomonadati</taxon>
        <taxon>Pseudomonadota</taxon>
        <taxon>Betaproteobacteria</taxon>
        <taxon>Burkholderiales</taxon>
        <taxon>Comamonadaceae</taxon>
        <taxon>Delftia</taxon>
    </lineage>
</organism>
<evidence type="ECO:0000313" key="3">
    <source>
        <dbReference type="EMBL" id="SDY37911.1"/>
    </source>
</evidence>
<gene>
    <name evidence="2" type="ORF">I6G47_03485</name>
    <name evidence="3" type="ORF">SAMN05421547_104207</name>
</gene>
<dbReference type="EMBL" id="FNPE01000004">
    <property type="protein sequence ID" value="SDY37911.1"/>
    <property type="molecule type" value="Genomic_DNA"/>
</dbReference>
<dbReference type="GeneID" id="94691958"/>
<dbReference type="EMBL" id="CP065748">
    <property type="protein sequence ID" value="QPS82163.1"/>
    <property type="molecule type" value="Genomic_DNA"/>
</dbReference>
<reference evidence="3 4" key="1">
    <citation type="submission" date="2016-10" db="EMBL/GenBank/DDBJ databases">
        <authorList>
            <person name="de Groot N.N."/>
        </authorList>
    </citation>
    <scope>NUCLEOTIDE SEQUENCE [LARGE SCALE GENOMIC DNA]</scope>
    <source>
        <strain evidence="3 4">LMG 24775</strain>
    </source>
</reference>
<dbReference type="KEGG" id="dla:I6G47_03485"/>
<dbReference type="AlphaFoldDB" id="A0A1H3JDB2"/>
<feature type="domain" description="DUF5983" evidence="1">
    <location>
        <begin position="127"/>
        <end position="238"/>
    </location>
</feature>
<evidence type="ECO:0000313" key="2">
    <source>
        <dbReference type="EMBL" id="QPS82163.1"/>
    </source>
</evidence>
<dbReference type="Proteomes" id="UP000183417">
    <property type="component" value="Unassembled WGS sequence"/>
</dbReference>
<evidence type="ECO:0000259" key="1">
    <source>
        <dbReference type="Pfam" id="PF19419"/>
    </source>
</evidence>